<feature type="transmembrane region" description="Helical" evidence="1">
    <location>
        <begin position="12"/>
        <end position="30"/>
    </location>
</feature>
<name>A0ABT6CQT4_9SPHN</name>
<comment type="caution">
    <text evidence="2">The sequence shown here is derived from an EMBL/GenBank/DDBJ whole genome shotgun (WGS) entry which is preliminary data.</text>
</comment>
<keyword evidence="1" id="KW-0472">Membrane</keyword>
<dbReference type="RefSeq" id="WP_277280498.1">
    <property type="nucleotide sequence ID" value="NZ_JAROCY010000030.1"/>
</dbReference>
<accession>A0ABT6CQT4</accession>
<protein>
    <recommendedName>
        <fullName evidence="4">Tetratricopeptide repeat protein</fullName>
    </recommendedName>
</protein>
<reference evidence="2 3" key="1">
    <citation type="submission" date="2023-03" db="EMBL/GenBank/DDBJ databases">
        <title>Novosphingobium cyanobacteriorum sp. nov., isolated from a eutrophic reservoir during the Microcystis bloom period.</title>
        <authorList>
            <person name="Kang M."/>
            <person name="Le V."/>
            <person name="Ko S.-R."/>
            <person name="Lee S.-A."/>
            <person name="Ahn C.-Y."/>
        </authorList>
    </citation>
    <scope>NUCLEOTIDE SEQUENCE [LARGE SCALE GENOMIC DNA]</scope>
    <source>
        <strain evidence="2 3">HBC54</strain>
    </source>
</reference>
<dbReference type="Proteomes" id="UP001222770">
    <property type="component" value="Unassembled WGS sequence"/>
</dbReference>
<gene>
    <name evidence="2" type="ORF">POM99_20200</name>
</gene>
<keyword evidence="1" id="KW-0812">Transmembrane</keyword>
<evidence type="ECO:0000313" key="3">
    <source>
        <dbReference type="Proteomes" id="UP001222770"/>
    </source>
</evidence>
<dbReference type="EMBL" id="JAROCY010000030">
    <property type="protein sequence ID" value="MDF8335535.1"/>
    <property type="molecule type" value="Genomic_DNA"/>
</dbReference>
<keyword evidence="1" id="KW-1133">Transmembrane helix</keyword>
<evidence type="ECO:0008006" key="4">
    <source>
        <dbReference type="Google" id="ProtNLM"/>
    </source>
</evidence>
<dbReference type="SUPFAM" id="SSF48452">
    <property type="entry name" value="TPR-like"/>
    <property type="match status" value="1"/>
</dbReference>
<proteinExistence type="predicted"/>
<keyword evidence="3" id="KW-1185">Reference proteome</keyword>
<sequence length="564" mass="60656">MTSVARRSPWAVTVPAIVAAASIGVGLILIPDREEVLAAARHRSAMGGPAVGPSVPVAVRPDLEAVLAQGDAPAIAALIEDLQKQGIVFTTRQVVQDLRALGRSKVALSLLALRADGQDPDLWRVGFELARETGNASLAHQMLDAAVRGDPAVPAPDLIEAAFAASRPEVLLAARAKGVVPALPPRIVDDLANRFVNKADMASLDVLDRLEGTSWHTRLPWTAYNLALKRRDKSAALAAAALLPRDEQGPAREHVLDAFGDREALRGLILDQAGASEADTGRLAERLLGLGFRGDAIALLQRRLEHGYSSKLADRLLFLLGPRPAPADLEWLAARASGAASAAVFWLTAYAQRDSAPRALSFLEQHPLAQTQDVLLMRLTLARSARDPVRGANALAHLLGSPALSAQAVRTIDANLPSGLDRRLRARFLEAKLAAGLGGDKDRLALAWNAWDSKRPAEAAGWLEIVLANNREAKDAWWLMADVQERLGRPDRMRACLEQLLVLSPGSSLERARLLDRLGRRREALQVIAALRARNPGDALLSAESARLRVALGEPGKARRDLRQ</sequence>
<dbReference type="Gene3D" id="1.25.40.10">
    <property type="entry name" value="Tetratricopeptide repeat domain"/>
    <property type="match status" value="1"/>
</dbReference>
<evidence type="ECO:0000313" key="2">
    <source>
        <dbReference type="EMBL" id="MDF8335535.1"/>
    </source>
</evidence>
<organism evidence="2 3">
    <name type="scientific">Novosphingobium cyanobacteriorum</name>
    <dbReference type="NCBI Taxonomy" id="3024215"/>
    <lineage>
        <taxon>Bacteria</taxon>
        <taxon>Pseudomonadati</taxon>
        <taxon>Pseudomonadota</taxon>
        <taxon>Alphaproteobacteria</taxon>
        <taxon>Sphingomonadales</taxon>
        <taxon>Sphingomonadaceae</taxon>
        <taxon>Novosphingobium</taxon>
    </lineage>
</organism>
<evidence type="ECO:0000256" key="1">
    <source>
        <dbReference type="SAM" id="Phobius"/>
    </source>
</evidence>
<dbReference type="InterPro" id="IPR011990">
    <property type="entry name" value="TPR-like_helical_dom_sf"/>
</dbReference>